<organism evidence="4 5">
    <name type="scientific">Pseudomonas neustonica</name>
    <dbReference type="NCBI Taxonomy" id="2487346"/>
    <lineage>
        <taxon>Bacteria</taxon>
        <taxon>Pseudomonadati</taxon>
        <taxon>Pseudomonadota</taxon>
        <taxon>Gammaproteobacteria</taxon>
        <taxon>Pseudomonadales</taxon>
        <taxon>Pseudomonadaceae</taxon>
        <taxon>Pseudomonas</taxon>
    </lineage>
</organism>
<keyword evidence="3" id="KW-0175">Coiled coil</keyword>
<dbReference type="Pfam" id="PF03938">
    <property type="entry name" value="OmpH"/>
    <property type="match status" value="1"/>
</dbReference>
<evidence type="ECO:0000313" key="5">
    <source>
        <dbReference type="Proteomes" id="UP000275199"/>
    </source>
</evidence>
<dbReference type="PANTHER" id="PTHR35089:SF1">
    <property type="entry name" value="CHAPERONE PROTEIN SKP"/>
    <property type="match status" value="1"/>
</dbReference>
<reference evidence="4 5" key="1">
    <citation type="submission" date="2018-11" db="EMBL/GenBank/DDBJ databases">
        <authorList>
            <person name="Jang G.I."/>
            <person name="Hwang C.Y."/>
        </authorList>
    </citation>
    <scope>NUCLEOTIDE SEQUENCE [LARGE SCALE GENOMIC DNA]</scope>
    <source>
        <strain evidence="4 5">SSM26</strain>
    </source>
</reference>
<dbReference type="PANTHER" id="PTHR35089">
    <property type="entry name" value="CHAPERONE PROTEIN SKP"/>
    <property type="match status" value="1"/>
</dbReference>
<dbReference type="EMBL" id="RKKU01000004">
    <property type="protein sequence ID" value="ROZ86696.1"/>
    <property type="molecule type" value="Genomic_DNA"/>
</dbReference>
<comment type="similarity">
    <text evidence="1">Belongs to the Skp family.</text>
</comment>
<dbReference type="InterPro" id="IPR024930">
    <property type="entry name" value="Skp_dom_sf"/>
</dbReference>
<sequence>MIRRCSNLLWVRRSDSENQRCAIGSIRVGKFIRVTVLSLLALVSFQAAAEMKIAVLDYQMALLESDAAKAYSVDAEKKFGAQLQRLKNLEAEAKRLQERLQRDGAQLNQSEREKLELEFRQKAREFQVQSKELNEAKALSDREMLEALKPKLDAAVETILQNGSYDLVLDRGGVVEVKPEFDITRQVIERLNSTR</sequence>
<keyword evidence="2" id="KW-0732">Signal</keyword>
<dbReference type="Proteomes" id="UP000275199">
    <property type="component" value="Unassembled WGS sequence"/>
</dbReference>
<evidence type="ECO:0000313" key="4">
    <source>
        <dbReference type="EMBL" id="ROZ86696.1"/>
    </source>
</evidence>
<evidence type="ECO:0000256" key="2">
    <source>
        <dbReference type="ARBA" id="ARBA00022729"/>
    </source>
</evidence>
<proteinExistence type="inferred from homology"/>
<feature type="coiled-coil region" evidence="3">
    <location>
        <begin position="79"/>
        <end position="113"/>
    </location>
</feature>
<accession>A0ABX9XKK1</accession>
<keyword evidence="5" id="KW-1185">Reference proteome</keyword>
<evidence type="ECO:0000256" key="3">
    <source>
        <dbReference type="SAM" id="Coils"/>
    </source>
</evidence>
<dbReference type="Gene3D" id="3.30.910.20">
    <property type="entry name" value="Skp domain"/>
    <property type="match status" value="1"/>
</dbReference>
<name>A0ABX9XKK1_9PSED</name>
<dbReference type="InterPro" id="IPR005632">
    <property type="entry name" value="Chaperone_Skp"/>
</dbReference>
<gene>
    <name evidence="4" type="ORF">EF096_05690</name>
</gene>
<dbReference type="SMART" id="SM00935">
    <property type="entry name" value="OmpH"/>
    <property type="match status" value="1"/>
</dbReference>
<evidence type="ECO:0000256" key="1">
    <source>
        <dbReference type="ARBA" id="ARBA00009091"/>
    </source>
</evidence>
<comment type="caution">
    <text evidence="4">The sequence shown here is derived from an EMBL/GenBank/DDBJ whole genome shotgun (WGS) entry which is preliminary data.</text>
</comment>
<protein>
    <submittedName>
        <fullName evidence="4">OmpH family outer membrane protein</fullName>
    </submittedName>
</protein>
<dbReference type="SUPFAM" id="SSF111384">
    <property type="entry name" value="OmpH-like"/>
    <property type="match status" value="1"/>
</dbReference>